<proteinExistence type="predicted"/>
<dbReference type="PANTHER" id="PTHR11012">
    <property type="entry name" value="PROTEIN KINASE-LIKE DOMAIN-CONTAINING"/>
    <property type="match status" value="1"/>
</dbReference>
<name>A0A9J7E7Z5_SPOLT</name>
<dbReference type="Proteomes" id="UP000301870">
    <property type="component" value="Chromosome 22"/>
</dbReference>
<organism evidence="2 3">
    <name type="scientific">Spodoptera litura</name>
    <name type="common">Asian cotton leafworm</name>
    <dbReference type="NCBI Taxonomy" id="69820"/>
    <lineage>
        <taxon>Eukaryota</taxon>
        <taxon>Metazoa</taxon>
        <taxon>Ecdysozoa</taxon>
        <taxon>Arthropoda</taxon>
        <taxon>Hexapoda</taxon>
        <taxon>Insecta</taxon>
        <taxon>Pterygota</taxon>
        <taxon>Neoptera</taxon>
        <taxon>Endopterygota</taxon>
        <taxon>Lepidoptera</taxon>
        <taxon>Glossata</taxon>
        <taxon>Ditrysia</taxon>
        <taxon>Noctuoidea</taxon>
        <taxon>Noctuidae</taxon>
        <taxon>Amphipyrinae</taxon>
        <taxon>Spodoptera</taxon>
    </lineage>
</organism>
<evidence type="ECO:0000313" key="3">
    <source>
        <dbReference type="RefSeq" id="XP_022826075.1"/>
    </source>
</evidence>
<dbReference type="SMART" id="SM00587">
    <property type="entry name" value="CHK"/>
    <property type="match status" value="1"/>
</dbReference>
<dbReference type="InterPro" id="IPR004119">
    <property type="entry name" value="EcKL"/>
</dbReference>
<dbReference type="RefSeq" id="XP_022826075.1">
    <property type="nucleotide sequence ID" value="XM_022970307.1"/>
</dbReference>
<accession>A0A9J7E7Z5</accession>
<dbReference type="GeneID" id="111356074"/>
<evidence type="ECO:0000313" key="2">
    <source>
        <dbReference type="Proteomes" id="UP000301870"/>
    </source>
</evidence>
<dbReference type="SUPFAM" id="SSF56112">
    <property type="entry name" value="Protein kinase-like (PK-like)"/>
    <property type="match status" value="1"/>
</dbReference>
<feature type="domain" description="CHK kinase-like" evidence="1">
    <location>
        <begin position="24"/>
        <end position="183"/>
    </location>
</feature>
<evidence type="ECO:0000259" key="1">
    <source>
        <dbReference type="SMART" id="SM00587"/>
    </source>
</evidence>
<protein>
    <submittedName>
        <fullName evidence="3">Uncharacterized protein LOC111356074</fullName>
    </submittedName>
</protein>
<sequence length="184" mass="21465">MDGLPIKERYKTVKSYEESDAEIIIMENVAKKGFKTGHRMDVVSLEFAKMAIEELAKFHALSFVLKAKRPDFFEDQVKIRKIPYKTGEKWHKLAQNIINITLDNIDEGIKKRVEKFCDNIGERFTVCFENESVRNLCHGDYRANNILVKIVDGKISELIPVDYQMMYLLWMSCSGLPIFHHVLY</sequence>
<dbReference type="InterPro" id="IPR011009">
    <property type="entry name" value="Kinase-like_dom_sf"/>
</dbReference>
<dbReference type="OrthoDB" id="191037at2759"/>
<dbReference type="KEGG" id="sliu:111356074"/>
<reference evidence="3" key="1">
    <citation type="submission" date="2025-08" db="UniProtKB">
        <authorList>
            <consortium name="RefSeq"/>
        </authorList>
    </citation>
    <scope>IDENTIFICATION</scope>
    <source>
        <strain evidence="3">Ishihara</strain>
        <tissue evidence="3">Whole body</tissue>
    </source>
</reference>
<gene>
    <name evidence="3" type="primary">LOC111356074</name>
</gene>
<dbReference type="Pfam" id="PF02958">
    <property type="entry name" value="EcKL"/>
    <property type="match status" value="1"/>
</dbReference>
<keyword evidence="2" id="KW-1185">Reference proteome</keyword>
<dbReference type="Gene3D" id="3.90.1200.10">
    <property type="match status" value="1"/>
</dbReference>
<dbReference type="PANTHER" id="PTHR11012:SF30">
    <property type="entry name" value="PROTEIN KINASE-LIKE DOMAIN-CONTAINING"/>
    <property type="match status" value="1"/>
</dbReference>
<dbReference type="AlphaFoldDB" id="A0A9J7E7Z5"/>
<dbReference type="InterPro" id="IPR015897">
    <property type="entry name" value="CHK_kinase-like"/>
</dbReference>